<evidence type="ECO:0000313" key="2">
    <source>
        <dbReference type="Proteomes" id="UP001164929"/>
    </source>
</evidence>
<dbReference type="AlphaFoldDB" id="A0AAD6R2Z5"/>
<dbReference type="EMBL" id="JAQIZT010000004">
    <property type="protein sequence ID" value="KAJ7000805.1"/>
    <property type="molecule type" value="Genomic_DNA"/>
</dbReference>
<gene>
    <name evidence="1" type="ORF">NC653_011304</name>
</gene>
<keyword evidence="2" id="KW-1185">Reference proteome</keyword>
<sequence>MSKGKGIAAFAFSFVKFCAPFVPLAHPSCL</sequence>
<evidence type="ECO:0000313" key="1">
    <source>
        <dbReference type="EMBL" id="KAJ7000805.1"/>
    </source>
</evidence>
<dbReference type="Proteomes" id="UP001164929">
    <property type="component" value="Chromosome 4"/>
</dbReference>
<protein>
    <submittedName>
        <fullName evidence="1">Uncharacterized protein</fullName>
    </submittedName>
</protein>
<organism evidence="1 2">
    <name type="scientific">Populus alba x Populus x berolinensis</name>
    <dbReference type="NCBI Taxonomy" id="444605"/>
    <lineage>
        <taxon>Eukaryota</taxon>
        <taxon>Viridiplantae</taxon>
        <taxon>Streptophyta</taxon>
        <taxon>Embryophyta</taxon>
        <taxon>Tracheophyta</taxon>
        <taxon>Spermatophyta</taxon>
        <taxon>Magnoliopsida</taxon>
        <taxon>eudicotyledons</taxon>
        <taxon>Gunneridae</taxon>
        <taxon>Pentapetalae</taxon>
        <taxon>rosids</taxon>
        <taxon>fabids</taxon>
        <taxon>Malpighiales</taxon>
        <taxon>Salicaceae</taxon>
        <taxon>Saliceae</taxon>
        <taxon>Populus</taxon>
    </lineage>
</organism>
<comment type="caution">
    <text evidence="1">The sequence shown here is derived from an EMBL/GenBank/DDBJ whole genome shotgun (WGS) entry which is preliminary data.</text>
</comment>
<proteinExistence type="predicted"/>
<accession>A0AAD6R2Z5</accession>
<name>A0AAD6R2Z5_9ROSI</name>
<reference evidence="1 2" key="1">
    <citation type="journal article" date="2023" name="Mol. Ecol. Resour.">
        <title>Chromosome-level genome assembly of a triploid poplar Populus alba 'Berolinensis'.</title>
        <authorList>
            <person name="Chen S."/>
            <person name="Yu Y."/>
            <person name="Wang X."/>
            <person name="Wang S."/>
            <person name="Zhang T."/>
            <person name="Zhou Y."/>
            <person name="He R."/>
            <person name="Meng N."/>
            <person name="Wang Y."/>
            <person name="Liu W."/>
            <person name="Liu Z."/>
            <person name="Liu J."/>
            <person name="Guo Q."/>
            <person name="Huang H."/>
            <person name="Sederoff R.R."/>
            <person name="Wang G."/>
            <person name="Qu G."/>
            <person name="Chen S."/>
        </authorList>
    </citation>
    <scope>NUCLEOTIDE SEQUENCE [LARGE SCALE GENOMIC DNA]</scope>
    <source>
        <strain evidence="1">SC-2020</strain>
    </source>
</reference>